<evidence type="ECO:0000256" key="2">
    <source>
        <dbReference type="SAM" id="SignalP"/>
    </source>
</evidence>
<reference evidence="4" key="1">
    <citation type="journal article" date="2023" name="Arch. Microbiol.">
        <title>Desulfoferula mesophilus gen. nov. sp. nov., a mesophilic sulfate-reducing bacterium isolated from a brackish lake sediment.</title>
        <authorList>
            <person name="Watanabe T."/>
            <person name="Yabe T."/>
            <person name="Tsuji J.M."/>
            <person name="Fukui M."/>
        </authorList>
    </citation>
    <scope>NUCLEOTIDE SEQUENCE [LARGE SCALE GENOMIC DNA]</scope>
    <source>
        <strain evidence="4">12FAK</strain>
    </source>
</reference>
<name>A0AAU9E8V5_9BACT</name>
<feature type="coiled-coil region" evidence="1">
    <location>
        <begin position="30"/>
        <end position="64"/>
    </location>
</feature>
<keyword evidence="4" id="KW-1185">Reference proteome</keyword>
<dbReference type="Proteomes" id="UP001366166">
    <property type="component" value="Chromosome"/>
</dbReference>
<keyword evidence="2" id="KW-0732">Signal</keyword>
<keyword evidence="1" id="KW-0175">Coiled coil</keyword>
<dbReference type="AlphaFoldDB" id="A0AAU9E8V5"/>
<proteinExistence type="predicted"/>
<protein>
    <recommendedName>
        <fullName evidence="5">Porin</fullName>
    </recommendedName>
</protein>
<dbReference type="EMBL" id="AP028679">
    <property type="protein sequence ID" value="BEQ13350.1"/>
    <property type="molecule type" value="Genomic_DNA"/>
</dbReference>
<sequence>MASMKRLLMTIALVLGLTMLPSAGAFAATQAELEAKIKAMEQTLNQMKAELGQVRQQQQQQQQAVQAAATSKLPAWAERITFFGDVRFRYEHTTYDETTLDGVPTSKSDKDRFRVRLRFGARSQINEDVELGMRMTLGSDDDPTSTNVTMGNYFGEYTTWGIDEAYVKWTPSLVPDKAFTFSFGKVPQPFVTTKVIWDSDVVPEGAFINYTFNKGGDWRPFINASFMTVNQPGDWSSNDYAPAAQAGIKGRAGAFSLVGTAGYTAWGNLGDPGDLPPNLHGTPTYTENGETRTTNYQVWDVFAQAAFKFSPKGSVGMWGQYVQNADSSGPYQDKDSGYGVAGFVTYDKFKFLVLYKDVEANATPGFIADSDSGYVNRKGWQLEGEYQMWKYGKLQVTYYNTEPDDANIPGATNKSQTIFVNTIFKF</sequence>
<evidence type="ECO:0008006" key="5">
    <source>
        <dbReference type="Google" id="ProtNLM"/>
    </source>
</evidence>
<feature type="signal peptide" evidence="2">
    <location>
        <begin position="1"/>
        <end position="27"/>
    </location>
</feature>
<dbReference type="Pfam" id="PF16930">
    <property type="entry name" value="Porin_5"/>
    <property type="match status" value="2"/>
</dbReference>
<dbReference type="InterPro" id="IPR032638">
    <property type="entry name" value="Porin_5"/>
</dbReference>
<dbReference type="SUPFAM" id="SSF56935">
    <property type="entry name" value="Porins"/>
    <property type="match status" value="1"/>
</dbReference>
<dbReference type="KEGG" id="dmp:FAK_04160"/>
<feature type="chain" id="PRO_5043684069" description="Porin" evidence="2">
    <location>
        <begin position="28"/>
        <end position="426"/>
    </location>
</feature>
<organism evidence="3 4">
    <name type="scientific">Desulfoferula mesophila</name>
    <dbReference type="NCBI Taxonomy" id="3058419"/>
    <lineage>
        <taxon>Bacteria</taxon>
        <taxon>Pseudomonadati</taxon>
        <taxon>Thermodesulfobacteriota</taxon>
        <taxon>Desulfarculia</taxon>
        <taxon>Desulfarculales</taxon>
        <taxon>Desulfarculaceae</taxon>
        <taxon>Desulfoferula</taxon>
    </lineage>
</organism>
<evidence type="ECO:0000313" key="3">
    <source>
        <dbReference type="EMBL" id="BEQ13350.1"/>
    </source>
</evidence>
<gene>
    <name evidence="3" type="ORF">FAK_04160</name>
</gene>
<accession>A0AAU9E8V5</accession>
<evidence type="ECO:0000313" key="4">
    <source>
        <dbReference type="Proteomes" id="UP001366166"/>
    </source>
</evidence>
<evidence type="ECO:0000256" key="1">
    <source>
        <dbReference type="SAM" id="Coils"/>
    </source>
</evidence>